<feature type="modified residue" description="4-aspartylphosphate" evidence="3">
    <location>
        <position position="56"/>
    </location>
</feature>
<evidence type="ECO:0000256" key="2">
    <source>
        <dbReference type="ARBA" id="ARBA00023125"/>
    </source>
</evidence>
<dbReference type="GO" id="GO:0000160">
    <property type="term" value="P:phosphorelay signal transduction system"/>
    <property type="evidence" value="ECO:0007669"/>
    <property type="project" value="InterPro"/>
</dbReference>
<keyword evidence="1 3" id="KW-0597">Phosphoprotein</keyword>
<dbReference type="InterPro" id="IPR000792">
    <property type="entry name" value="Tscrpt_reg_LuxR_C"/>
</dbReference>
<evidence type="ECO:0000256" key="3">
    <source>
        <dbReference type="PROSITE-ProRule" id="PRU00169"/>
    </source>
</evidence>
<dbReference type="PROSITE" id="PS50110">
    <property type="entry name" value="RESPONSE_REGULATORY"/>
    <property type="match status" value="1"/>
</dbReference>
<dbReference type="PANTHER" id="PTHR45566">
    <property type="entry name" value="HTH-TYPE TRANSCRIPTIONAL REGULATOR YHJB-RELATED"/>
    <property type="match status" value="1"/>
</dbReference>
<proteinExistence type="predicted"/>
<dbReference type="KEGG" id="xba:C7S18_20785"/>
<dbReference type="PANTHER" id="PTHR45566:SF1">
    <property type="entry name" value="HTH-TYPE TRANSCRIPTIONAL REGULATOR YHJB-RELATED"/>
    <property type="match status" value="1"/>
</dbReference>
<dbReference type="InterPro" id="IPR058245">
    <property type="entry name" value="NreC/VraR/RcsB-like_REC"/>
</dbReference>
<dbReference type="SUPFAM" id="SSF46894">
    <property type="entry name" value="C-terminal effector domain of the bipartite response regulators"/>
    <property type="match status" value="1"/>
</dbReference>
<dbReference type="EMBL" id="CP027860">
    <property type="protein sequence ID" value="AVP99456.1"/>
    <property type="molecule type" value="Genomic_DNA"/>
</dbReference>
<dbReference type="Proteomes" id="UP000241074">
    <property type="component" value="Chromosome"/>
</dbReference>
<accession>A0A2P1PX88</accession>
<gene>
    <name evidence="6" type="ORF">C7S18_20785</name>
</gene>
<reference evidence="6 7" key="1">
    <citation type="submission" date="2018-03" db="EMBL/GenBank/DDBJ databases">
        <title>Ahniella affigens gen. nov., sp. nov., a gammaproteobacterium isolated from sandy soil near a stream.</title>
        <authorList>
            <person name="Ko Y."/>
            <person name="Kim J.-H."/>
        </authorList>
    </citation>
    <scope>NUCLEOTIDE SEQUENCE [LARGE SCALE GENOMIC DNA]</scope>
    <source>
        <strain evidence="6 7">D13</strain>
    </source>
</reference>
<dbReference type="InterPro" id="IPR001789">
    <property type="entry name" value="Sig_transdc_resp-reg_receiver"/>
</dbReference>
<reference evidence="6 7" key="2">
    <citation type="submission" date="2018-03" db="EMBL/GenBank/DDBJ databases">
        <authorList>
            <person name="Keele B.F."/>
        </authorList>
    </citation>
    <scope>NUCLEOTIDE SEQUENCE [LARGE SCALE GENOMIC DNA]</scope>
    <source>
        <strain evidence="6 7">D13</strain>
    </source>
</reference>
<sequence>MAQTVLIADDHPLFREALKGAVQSVLPAARVCLADQVGSLLTLLEQEPDADLLLLDLNMPGAQGFSALVHVRTNLPTLPVIMVSARDDADTVRRALGHGAAGFVPKSADSGTLSTAIRAVLNGDRWAPPGHQDSGLSTKESELAALLSSLTPAQFRVFGLVAAGRLNKQIAYELDISEATVKAHMSAVLRKFGVNTRTQAVMLAGQLALDPSAATVAVVDEG</sequence>
<evidence type="ECO:0000313" key="6">
    <source>
        <dbReference type="EMBL" id="AVP99456.1"/>
    </source>
</evidence>
<dbReference type="SMART" id="SM00448">
    <property type="entry name" value="REC"/>
    <property type="match status" value="1"/>
</dbReference>
<dbReference type="InterPro" id="IPR016032">
    <property type="entry name" value="Sig_transdc_resp-reg_C-effctor"/>
</dbReference>
<dbReference type="InterPro" id="IPR051015">
    <property type="entry name" value="EvgA-like"/>
</dbReference>
<dbReference type="PRINTS" id="PR00038">
    <property type="entry name" value="HTHLUXR"/>
</dbReference>
<evidence type="ECO:0000256" key="1">
    <source>
        <dbReference type="ARBA" id="ARBA00022553"/>
    </source>
</evidence>
<dbReference type="PROSITE" id="PS00622">
    <property type="entry name" value="HTH_LUXR_1"/>
    <property type="match status" value="1"/>
</dbReference>
<dbReference type="CDD" id="cd06170">
    <property type="entry name" value="LuxR_C_like"/>
    <property type="match status" value="1"/>
</dbReference>
<dbReference type="PROSITE" id="PS50043">
    <property type="entry name" value="HTH_LUXR_2"/>
    <property type="match status" value="1"/>
</dbReference>
<protein>
    <submittedName>
        <fullName evidence="6">DNA-binding response regulator</fullName>
    </submittedName>
</protein>
<feature type="domain" description="HTH luxR-type" evidence="4">
    <location>
        <begin position="143"/>
        <end position="208"/>
    </location>
</feature>
<evidence type="ECO:0000259" key="5">
    <source>
        <dbReference type="PROSITE" id="PS50110"/>
    </source>
</evidence>
<name>A0A2P1PX88_9GAMM</name>
<keyword evidence="7" id="KW-1185">Reference proteome</keyword>
<organism evidence="6 7">
    <name type="scientific">Ahniella affigens</name>
    <dbReference type="NCBI Taxonomy" id="2021234"/>
    <lineage>
        <taxon>Bacteria</taxon>
        <taxon>Pseudomonadati</taxon>
        <taxon>Pseudomonadota</taxon>
        <taxon>Gammaproteobacteria</taxon>
        <taxon>Lysobacterales</taxon>
        <taxon>Rhodanobacteraceae</taxon>
        <taxon>Ahniella</taxon>
    </lineage>
</organism>
<dbReference type="Gene3D" id="3.40.50.2300">
    <property type="match status" value="1"/>
</dbReference>
<dbReference type="SUPFAM" id="SSF52172">
    <property type="entry name" value="CheY-like"/>
    <property type="match status" value="1"/>
</dbReference>
<evidence type="ECO:0000313" key="7">
    <source>
        <dbReference type="Proteomes" id="UP000241074"/>
    </source>
</evidence>
<dbReference type="InterPro" id="IPR011006">
    <property type="entry name" value="CheY-like_superfamily"/>
</dbReference>
<dbReference type="RefSeq" id="WP_106893374.1">
    <property type="nucleotide sequence ID" value="NZ_CP027860.1"/>
</dbReference>
<dbReference type="OrthoDB" id="9814495at2"/>
<dbReference type="SMART" id="SM00421">
    <property type="entry name" value="HTH_LUXR"/>
    <property type="match status" value="1"/>
</dbReference>
<dbReference type="GO" id="GO:0003677">
    <property type="term" value="F:DNA binding"/>
    <property type="evidence" value="ECO:0007669"/>
    <property type="project" value="UniProtKB-KW"/>
</dbReference>
<dbReference type="AlphaFoldDB" id="A0A2P1PX88"/>
<feature type="domain" description="Response regulatory" evidence="5">
    <location>
        <begin position="4"/>
        <end position="121"/>
    </location>
</feature>
<dbReference type="GO" id="GO:0006355">
    <property type="term" value="P:regulation of DNA-templated transcription"/>
    <property type="evidence" value="ECO:0007669"/>
    <property type="project" value="InterPro"/>
</dbReference>
<dbReference type="Pfam" id="PF00196">
    <property type="entry name" value="GerE"/>
    <property type="match status" value="1"/>
</dbReference>
<evidence type="ECO:0000259" key="4">
    <source>
        <dbReference type="PROSITE" id="PS50043"/>
    </source>
</evidence>
<dbReference type="CDD" id="cd17535">
    <property type="entry name" value="REC_NarL-like"/>
    <property type="match status" value="1"/>
</dbReference>
<dbReference type="Pfam" id="PF00072">
    <property type="entry name" value="Response_reg"/>
    <property type="match status" value="1"/>
</dbReference>
<keyword evidence="2 6" id="KW-0238">DNA-binding</keyword>